<keyword evidence="3" id="KW-1185">Reference proteome</keyword>
<evidence type="ECO:0000256" key="1">
    <source>
        <dbReference type="SAM" id="MobiDB-lite"/>
    </source>
</evidence>
<evidence type="ECO:0000313" key="3">
    <source>
        <dbReference type="Proteomes" id="UP001341840"/>
    </source>
</evidence>
<feature type="region of interest" description="Disordered" evidence="1">
    <location>
        <begin position="1"/>
        <end position="22"/>
    </location>
</feature>
<name>A0ABU6XHD8_9FABA</name>
<proteinExistence type="predicted"/>
<dbReference type="EMBL" id="JASCZI010211739">
    <property type="protein sequence ID" value="MED6196333.1"/>
    <property type="molecule type" value="Genomic_DNA"/>
</dbReference>
<gene>
    <name evidence="2" type="ORF">PIB30_046508</name>
</gene>
<reference evidence="2 3" key="1">
    <citation type="journal article" date="2023" name="Plants (Basel)">
        <title>Bridging the Gap: Combining Genomics and Transcriptomics Approaches to Understand Stylosanthes scabra, an Orphan Legume from the Brazilian Caatinga.</title>
        <authorList>
            <person name="Ferreira-Neto J.R.C."/>
            <person name="da Silva M.D."/>
            <person name="Binneck E."/>
            <person name="de Melo N.F."/>
            <person name="da Silva R.H."/>
            <person name="de Melo A.L.T.M."/>
            <person name="Pandolfi V."/>
            <person name="Bustamante F.O."/>
            <person name="Brasileiro-Vidal A.C."/>
            <person name="Benko-Iseppon A.M."/>
        </authorList>
    </citation>
    <scope>NUCLEOTIDE SEQUENCE [LARGE SCALE GENOMIC DNA]</scope>
    <source>
        <tissue evidence="2">Leaves</tissue>
    </source>
</reference>
<protein>
    <submittedName>
        <fullName evidence="2">Uncharacterized protein</fullName>
    </submittedName>
</protein>
<organism evidence="2 3">
    <name type="scientific">Stylosanthes scabra</name>
    <dbReference type="NCBI Taxonomy" id="79078"/>
    <lineage>
        <taxon>Eukaryota</taxon>
        <taxon>Viridiplantae</taxon>
        <taxon>Streptophyta</taxon>
        <taxon>Embryophyta</taxon>
        <taxon>Tracheophyta</taxon>
        <taxon>Spermatophyta</taxon>
        <taxon>Magnoliopsida</taxon>
        <taxon>eudicotyledons</taxon>
        <taxon>Gunneridae</taxon>
        <taxon>Pentapetalae</taxon>
        <taxon>rosids</taxon>
        <taxon>fabids</taxon>
        <taxon>Fabales</taxon>
        <taxon>Fabaceae</taxon>
        <taxon>Papilionoideae</taxon>
        <taxon>50 kb inversion clade</taxon>
        <taxon>dalbergioids sensu lato</taxon>
        <taxon>Dalbergieae</taxon>
        <taxon>Pterocarpus clade</taxon>
        <taxon>Stylosanthes</taxon>
    </lineage>
</organism>
<dbReference type="Proteomes" id="UP001341840">
    <property type="component" value="Unassembled WGS sequence"/>
</dbReference>
<sequence>MDLRTTRCSSNSGWRPGRAKGRQRWRGRWRHHGRGGRLQLPHESVHLGNVTLPLIELRRLSVDSGLQAGHICLVPLLLSFHLPPVLLRLLVDLPIQEGDVLPRVRSTRMSQGFLGIEDHKVEN</sequence>
<accession>A0ABU6XHD8</accession>
<evidence type="ECO:0000313" key="2">
    <source>
        <dbReference type="EMBL" id="MED6196333.1"/>
    </source>
</evidence>
<feature type="compositionally biased region" description="Polar residues" evidence="1">
    <location>
        <begin position="1"/>
        <end position="13"/>
    </location>
</feature>
<comment type="caution">
    <text evidence="2">The sequence shown here is derived from an EMBL/GenBank/DDBJ whole genome shotgun (WGS) entry which is preliminary data.</text>
</comment>